<accession>V6L626</accession>
<proteinExistence type="predicted"/>
<keyword evidence="2" id="KW-0812">Transmembrane</keyword>
<evidence type="ECO:0000256" key="2">
    <source>
        <dbReference type="SAM" id="Phobius"/>
    </source>
</evidence>
<gene>
    <name evidence="3" type="ORF">M878_00765</name>
</gene>
<sequence>MPTSDRLRAGSGAVFERILDQALASPEVSRALRPHGRVTTHEDLRARALEARETIIATAAIEYQDYLDLKGASSGTGGEGTASRSAGGILPVLAVFVPSLSAVAAAVFLLCGYGLRALDQARRIGEDLITAGLIAAVAAVGAAVADLVWLFVAAARNRSSAGSPEPGDTDPRVREAWEAWEEALLERGILPFLLGRLELAHMAAETARPDHDAVSRAAGADDDRPERDPQSVLEPGFTPPDYSSPDFTSPEPPSLR</sequence>
<dbReference type="PATRIC" id="fig|1352936.5.peg.184"/>
<comment type="caution">
    <text evidence="3">The sequence shown here is derived from an EMBL/GenBank/DDBJ whole genome shotgun (WGS) entry which is preliminary data.</text>
</comment>
<keyword evidence="2" id="KW-1133">Transmembrane helix</keyword>
<reference evidence="3 4" key="1">
    <citation type="journal article" date="2014" name="Genome Announc.">
        <title>Draft Genome Sequence of Streptomyces roseochromogenes subsp. oscitans DS 12.976, Producer of the Aminocoumarin Antibiotic Clorobiocin.</title>
        <authorList>
            <person name="Ruckert C."/>
            <person name="Kalinowski J."/>
            <person name="Heide L."/>
            <person name="Apel A.K."/>
        </authorList>
    </citation>
    <scope>NUCLEOTIDE SEQUENCE [LARGE SCALE GENOMIC DNA]</scope>
    <source>
        <strain evidence="3 4">DS 12.976</strain>
    </source>
</reference>
<dbReference type="HOGENOM" id="CLU_063461_1_0_11"/>
<dbReference type="STRING" id="1352936.M878_00765"/>
<keyword evidence="2" id="KW-0472">Membrane</keyword>
<protein>
    <recommendedName>
        <fullName evidence="5">Transmembrane protein</fullName>
    </recommendedName>
</protein>
<evidence type="ECO:0008006" key="5">
    <source>
        <dbReference type="Google" id="ProtNLM"/>
    </source>
</evidence>
<name>V6L626_STRRC</name>
<dbReference type="Proteomes" id="UP000017984">
    <property type="component" value="Chromosome"/>
</dbReference>
<dbReference type="OrthoDB" id="4239402at2"/>
<feature type="transmembrane region" description="Helical" evidence="2">
    <location>
        <begin position="128"/>
        <end position="152"/>
    </location>
</feature>
<feature type="region of interest" description="Disordered" evidence="1">
    <location>
        <begin position="205"/>
        <end position="256"/>
    </location>
</feature>
<organism evidence="3 4">
    <name type="scientific">Streptomyces roseochromogenus subsp. oscitans DS 12.976</name>
    <dbReference type="NCBI Taxonomy" id="1352936"/>
    <lineage>
        <taxon>Bacteria</taxon>
        <taxon>Bacillati</taxon>
        <taxon>Actinomycetota</taxon>
        <taxon>Actinomycetes</taxon>
        <taxon>Kitasatosporales</taxon>
        <taxon>Streptomycetaceae</taxon>
        <taxon>Streptomyces</taxon>
    </lineage>
</organism>
<keyword evidence="4" id="KW-1185">Reference proteome</keyword>
<evidence type="ECO:0000256" key="1">
    <source>
        <dbReference type="SAM" id="MobiDB-lite"/>
    </source>
</evidence>
<dbReference type="RefSeq" id="WP_023544192.1">
    <property type="nucleotide sequence ID" value="NZ_CM002285.1"/>
</dbReference>
<feature type="compositionally biased region" description="Basic and acidic residues" evidence="1">
    <location>
        <begin position="207"/>
        <end position="229"/>
    </location>
</feature>
<dbReference type="EMBL" id="AWQX01000006">
    <property type="protein sequence ID" value="EST36659.1"/>
    <property type="molecule type" value="Genomic_DNA"/>
</dbReference>
<evidence type="ECO:0000313" key="4">
    <source>
        <dbReference type="Proteomes" id="UP000017984"/>
    </source>
</evidence>
<feature type="transmembrane region" description="Helical" evidence="2">
    <location>
        <begin position="92"/>
        <end position="116"/>
    </location>
</feature>
<dbReference type="AlphaFoldDB" id="V6L626"/>
<evidence type="ECO:0000313" key="3">
    <source>
        <dbReference type="EMBL" id="EST36659.1"/>
    </source>
</evidence>